<dbReference type="EMBL" id="GECZ01011496">
    <property type="protein sequence ID" value="JAS58273.1"/>
    <property type="molecule type" value="Transcribed_RNA"/>
</dbReference>
<comment type="similarity">
    <text evidence="1">Belongs to the reduced folate carrier (RFC) transporter (TC 2.A.48) family.</text>
</comment>
<dbReference type="GO" id="GO:0005886">
    <property type="term" value="C:plasma membrane"/>
    <property type="evidence" value="ECO:0007669"/>
    <property type="project" value="TreeGrafter"/>
</dbReference>
<dbReference type="PANTHER" id="PTHR10686:SF18">
    <property type="entry name" value="IP11787P-RELATED"/>
    <property type="match status" value="1"/>
</dbReference>
<sequence>YYIQLLWQAIRKDIGDDEPPLYGIVEAAYTLIGAMASMTIGKVHLDWTVVGEPVLAVGAFGVAAVLFLMSGTRSMALAYSTYICFTVIYHTMITVANSEVAKQVNRDSYGLIFGVTTFFALLMQTGLTYVVNKVYFLPPRDQFVVYASYYGILGVCFMIVTMISLLLRHRRR</sequence>
<dbReference type="GO" id="GO:0090482">
    <property type="term" value="F:vitamin transmembrane transporter activity"/>
    <property type="evidence" value="ECO:0007669"/>
    <property type="project" value="InterPro"/>
</dbReference>
<feature type="transmembrane region" description="Helical" evidence="2">
    <location>
        <begin position="108"/>
        <end position="131"/>
    </location>
</feature>
<dbReference type="SUPFAM" id="SSF103473">
    <property type="entry name" value="MFS general substrate transporter"/>
    <property type="match status" value="1"/>
</dbReference>
<keyword evidence="2" id="KW-0812">Transmembrane</keyword>
<evidence type="ECO:0000256" key="2">
    <source>
        <dbReference type="SAM" id="Phobius"/>
    </source>
</evidence>
<keyword evidence="2" id="KW-0472">Membrane</keyword>
<feature type="non-terminal residue" evidence="3">
    <location>
        <position position="1"/>
    </location>
</feature>
<dbReference type="PANTHER" id="PTHR10686">
    <property type="entry name" value="FOLATE TRANSPORTER"/>
    <property type="match status" value="1"/>
</dbReference>
<dbReference type="Gene3D" id="1.20.1250.20">
    <property type="entry name" value="MFS general substrate transporter like domains"/>
    <property type="match status" value="1"/>
</dbReference>
<organism evidence="3">
    <name type="scientific">Cuerna arida</name>
    <dbReference type="NCBI Taxonomy" id="1464854"/>
    <lineage>
        <taxon>Eukaryota</taxon>
        <taxon>Metazoa</taxon>
        <taxon>Ecdysozoa</taxon>
        <taxon>Arthropoda</taxon>
        <taxon>Hexapoda</taxon>
        <taxon>Insecta</taxon>
        <taxon>Pterygota</taxon>
        <taxon>Neoptera</taxon>
        <taxon>Paraneoptera</taxon>
        <taxon>Hemiptera</taxon>
        <taxon>Auchenorrhyncha</taxon>
        <taxon>Membracoidea</taxon>
        <taxon>Cicadellidae</taxon>
        <taxon>Cicadellinae</taxon>
        <taxon>Proconiini</taxon>
        <taxon>Cuerna</taxon>
    </lineage>
</organism>
<feature type="transmembrane region" description="Helical" evidence="2">
    <location>
        <begin position="143"/>
        <end position="167"/>
    </location>
</feature>
<gene>
    <name evidence="3" type="ORF">g.8672</name>
</gene>
<evidence type="ECO:0008006" key="4">
    <source>
        <dbReference type="Google" id="ProtNLM"/>
    </source>
</evidence>
<protein>
    <recommendedName>
        <fullName evidence="4">MFS transporter</fullName>
    </recommendedName>
</protein>
<name>A0A1B6G7G4_9HEMI</name>
<feature type="transmembrane region" description="Helical" evidence="2">
    <location>
        <begin position="53"/>
        <end position="70"/>
    </location>
</feature>
<accession>A0A1B6G7G4</accession>
<proteinExistence type="inferred from homology"/>
<reference evidence="3" key="1">
    <citation type="submission" date="2015-11" db="EMBL/GenBank/DDBJ databases">
        <title>De novo transcriptome assembly of four potential Pierce s Disease insect vectors from Arizona vineyards.</title>
        <authorList>
            <person name="Tassone E.E."/>
        </authorList>
    </citation>
    <scope>NUCLEOTIDE SEQUENCE</scope>
</reference>
<keyword evidence="2" id="KW-1133">Transmembrane helix</keyword>
<dbReference type="InterPro" id="IPR036259">
    <property type="entry name" value="MFS_trans_sf"/>
</dbReference>
<feature type="transmembrane region" description="Helical" evidence="2">
    <location>
        <begin position="76"/>
        <end position="96"/>
    </location>
</feature>
<dbReference type="Pfam" id="PF01770">
    <property type="entry name" value="Folate_carrier"/>
    <property type="match status" value="1"/>
</dbReference>
<dbReference type="AlphaFoldDB" id="A0A1B6G7G4"/>
<dbReference type="InterPro" id="IPR002666">
    <property type="entry name" value="Folate_carrier"/>
</dbReference>
<evidence type="ECO:0000256" key="1">
    <source>
        <dbReference type="ARBA" id="ARBA00005773"/>
    </source>
</evidence>
<evidence type="ECO:0000313" key="3">
    <source>
        <dbReference type="EMBL" id="JAS58273.1"/>
    </source>
</evidence>